<accession>A0A4S2MHH1</accession>
<evidence type="ECO:0000256" key="1">
    <source>
        <dbReference type="SAM" id="SignalP"/>
    </source>
</evidence>
<organism evidence="2 3">
    <name type="scientific">Ascodesmis nigricans</name>
    <dbReference type="NCBI Taxonomy" id="341454"/>
    <lineage>
        <taxon>Eukaryota</taxon>
        <taxon>Fungi</taxon>
        <taxon>Dikarya</taxon>
        <taxon>Ascomycota</taxon>
        <taxon>Pezizomycotina</taxon>
        <taxon>Pezizomycetes</taxon>
        <taxon>Pezizales</taxon>
        <taxon>Ascodesmidaceae</taxon>
        <taxon>Ascodesmis</taxon>
    </lineage>
</organism>
<feature type="signal peptide" evidence="1">
    <location>
        <begin position="1"/>
        <end position="23"/>
    </location>
</feature>
<evidence type="ECO:0000313" key="3">
    <source>
        <dbReference type="Proteomes" id="UP000298138"/>
    </source>
</evidence>
<protein>
    <recommendedName>
        <fullName evidence="4">Galactose oxidase</fullName>
    </recommendedName>
</protein>
<dbReference type="Gene3D" id="2.120.10.80">
    <property type="entry name" value="Kelch-type beta propeller"/>
    <property type="match status" value="2"/>
</dbReference>
<dbReference type="PANTHER" id="PTHR23244:SF492">
    <property type="entry name" value="KELCH DOMAIN-CONTAINING PROTEIN-CONTAINING PROTEIN"/>
    <property type="match status" value="1"/>
</dbReference>
<dbReference type="Proteomes" id="UP000298138">
    <property type="component" value="Unassembled WGS sequence"/>
</dbReference>
<keyword evidence="1" id="KW-0732">Signal</keyword>
<evidence type="ECO:0008006" key="4">
    <source>
        <dbReference type="Google" id="ProtNLM"/>
    </source>
</evidence>
<dbReference type="InParanoid" id="A0A4S2MHH1"/>
<dbReference type="PANTHER" id="PTHR23244">
    <property type="entry name" value="KELCH REPEAT DOMAIN"/>
    <property type="match status" value="1"/>
</dbReference>
<proteinExistence type="predicted"/>
<name>A0A4S2MHH1_9PEZI</name>
<dbReference type="InterPro" id="IPR015915">
    <property type="entry name" value="Kelch-typ_b-propeller"/>
</dbReference>
<dbReference type="EMBL" id="ML220186">
    <property type="protein sequence ID" value="TGZ76306.1"/>
    <property type="molecule type" value="Genomic_DNA"/>
</dbReference>
<sequence>MMRPEPTGPFAWFLVVLATAVDAQIGTGPQPDRAESGRFIVSPNQLSQKQSLEYNLRDNYCWLLAHTSVRAGNEIVINDGMAKYIVSARLNGSTTSQEVEVPDLNAWTMSLPLDKDFPVNEPPLQLWHPRNSLTHPPANRGGLWSNGTHIFSVGGHYYNASRYMDSYYAVPQDSIPPFEIWAGDVQRRQWAKVDHVATPGERLDRTVSGAAMCVVKEGKDVNKCYYLGGYKSTRTSSQLPDNWALSQRAMLEFNPETLTIRNDTKSTDGYGDPDMGYQFGTLHHIPVGCGSGILVSLMAEQSPLNLVSDTDDDLRGPAVNTTTVMVYDIDSRTWYHQKTARGLEDERPPPRTRYCGDVVYSESTKSWDLWIYGGQFVDHPDDGMEDVHVLTMPKFQWVRLDLKTPPGVPSPKAIRGHTCHAVNSQLLVLGGTARGLEVNQVLVELRTGIRSSGGGVRG</sequence>
<dbReference type="OrthoDB" id="10251809at2759"/>
<reference evidence="2 3" key="1">
    <citation type="submission" date="2019-04" db="EMBL/GenBank/DDBJ databases">
        <title>Comparative genomics and transcriptomics to analyze fruiting body development in filamentous ascomycetes.</title>
        <authorList>
            <consortium name="DOE Joint Genome Institute"/>
            <person name="Lutkenhaus R."/>
            <person name="Traeger S."/>
            <person name="Breuer J."/>
            <person name="Kuo A."/>
            <person name="Lipzen A."/>
            <person name="Pangilinan J."/>
            <person name="Dilworth D."/>
            <person name="Sandor L."/>
            <person name="Poggeler S."/>
            <person name="Barry K."/>
            <person name="Grigoriev I.V."/>
            <person name="Nowrousian M."/>
        </authorList>
    </citation>
    <scope>NUCLEOTIDE SEQUENCE [LARGE SCALE GENOMIC DNA]</scope>
    <source>
        <strain evidence="2 3">CBS 389.68</strain>
    </source>
</reference>
<dbReference type="SUPFAM" id="SSF117281">
    <property type="entry name" value="Kelch motif"/>
    <property type="match status" value="1"/>
</dbReference>
<dbReference type="STRING" id="341454.A0A4S2MHH1"/>
<keyword evidence="3" id="KW-1185">Reference proteome</keyword>
<feature type="chain" id="PRO_5020623004" description="Galactose oxidase" evidence="1">
    <location>
        <begin position="24"/>
        <end position="458"/>
    </location>
</feature>
<gene>
    <name evidence="2" type="ORF">EX30DRAFT_258051</name>
</gene>
<dbReference type="AlphaFoldDB" id="A0A4S2MHH1"/>
<evidence type="ECO:0000313" key="2">
    <source>
        <dbReference type="EMBL" id="TGZ76306.1"/>
    </source>
</evidence>